<dbReference type="OrthoDB" id="7865033at2"/>
<dbReference type="AlphaFoldDB" id="A0A443Z2E7"/>
<dbReference type="Gene3D" id="1.10.260.40">
    <property type="entry name" value="lambda repressor-like DNA-binding domains"/>
    <property type="match status" value="1"/>
</dbReference>
<gene>
    <name evidence="2" type="ORF">DPV69_04850</name>
</gene>
<protein>
    <submittedName>
        <fullName evidence="2">XRE family transcriptional regulator</fullName>
    </submittedName>
</protein>
<accession>A0A443Z2E7</accession>
<evidence type="ECO:0000313" key="3">
    <source>
        <dbReference type="Proteomes" id="UP000284120"/>
    </source>
</evidence>
<name>A0A443Z2E7_9SPHI</name>
<comment type="caution">
    <text evidence="2">The sequence shown here is derived from an EMBL/GenBank/DDBJ whole genome shotgun (WGS) entry which is preliminary data.</text>
</comment>
<dbReference type="PROSITE" id="PS50943">
    <property type="entry name" value="HTH_CROC1"/>
    <property type="match status" value="1"/>
</dbReference>
<proteinExistence type="predicted"/>
<dbReference type="GO" id="GO:0003677">
    <property type="term" value="F:DNA binding"/>
    <property type="evidence" value="ECO:0007669"/>
    <property type="project" value="InterPro"/>
</dbReference>
<dbReference type="RefSeq" id="WP_113646156.1">
    <property type="nucleotide sequence ID" value="NZ_QMHN01000001.1"/>
</dbReference>
<dbReference type="Pfam" id="PF01381">
    <property type="entry name" value="HTH_3"/>
    <property type="match status" value="1"/>
</dbReference>
<evidence type="ECO:0000259" key="1">
    <source>
        <dbReference type="PROSITE" id="PS50943"/>
    </source>
</evidence>
<sequence length="73" mass="8703">MKKINRLSEILEEKGIYNREIAKLLNKSDQTVSRWIHNHRQPSVTDLYAIAEYLKIDIRSLLYPTDWTKKTSK</sequence>
<reference evidence="2 3" key="1">
    <citation type="submission" date="2018-06" db="EMBL/GenBank/DDBJ databases">
        <title>Pedobacter endophyticus sp. nov., an endophytic bacterium isolated from a leaf of Triticum aestivum.</title>
        <authorList>
            <person name="Zhang L."/>
        </authorList>
    </citation>
    <scope>NUCLEOTIDE SEQUENCE [LARGE SCALE GENOMIC DNA]</scope>
    <source>
        <strain evidence="2 3">CM134L-2</strain>
    </source>
</reference>
<dbReference type="SMART" id="SM00530">
    <property type="entry name" value="HTH_XRE"/>
    <property type="match status" value="1"/>
</dbReference>
<organism evidence="2 3">
    <name type="scientific">Pedobacter chitinilyticus</name>
    <dbReference type="NCBI Taxonomy" id="2233776"/>
    <lineage>
        <taxon>Bacteria</taxon>
        <taxon>Pseudomonadati</taxon>
        <taxon>Bacteroidota</taxon>
        <taxon>Sphingobacteriia</taxon>
        <taxon>Sphingobacteriales</taxon>
        <taxon>Sphingobacteriaceae</taxon>
        <taxon>Pedobacter</taxon>
    </lineage>
</organism>
<keyword evidence="3" id="KW-1185">Reference proteome</keyword>
<dbReference type="InterPro" id="IPR010982">
    <property type="entry name" value="Lambda_DNA-bd_dom_sf"/>
</dbReference>
<dbReference type="CDD" id="cd00093">
    <property type="entry name" value="HTH_XRE"/>
    <property type="match status" value="1"/>
</dbReference>
<feature type="domain" description="HTH cro/C1-type" evidence="1">
    <location>
        <begin position="7"/>
        <end position="61"/>
    </location>
</feature>
<dbReference type="SUPFAM" id="SSF47413">
    <property type="entry name" value="lambda repressor-like DNA-binding domains"/>
    <property type="match status" value="1"/>
</dbReference>
<dbReference type="Proteomes" id="UP000284120">
    <property type="component" value="Unassembled WGS sequence"/>
</dbReference>
<evidence type="ECO:0000313" key="2">
    <source>
        <dbReference type="EMBL" id="RWU10669.1"/>
    </source>
</evidence>
<dbReference type="InterPro" id="IPR001387">
    <property type="entry name" value="Cro/C1-type_HTH"/>
</dbReference>
<dbReference type="EMBL" id="SAYW01000001">
    <property type="protein sequence ID" value="RWU10669.1"/>
    <property type="molecule type" value="Genomic_DNA"/>
</dbReference>